<dbReference type="Gramene" id="evm.model.ctgX13.6">
    <property type="protein sequence ID" value="cds.evm.model.ctgX13.6"/>
    <property type="gene ID" value="evm.TU.ctgX13.6"/>
</dbReference>
<proteinExistence type="predicted"/>
<dbReference type="EnsemblPlants" id="evm.model.ctgX13.6">
    <property type="protein sequence ID" value="cds.evm.model.ctgX13.6"/>
    <property type="gene ID" value="evm.TU.ctgX13.6"/>
</dbReference>
<evidence type="ECO:0000313" key="1">
    <source>
        <dbReference type="EnsemblPlants" id="cds.evm.model.ctgX13.6"/>
    </source>
</evidence>
<reference evidence="1" key="1">
    <citation type="submission" date="2021-03" db="UniProtKB">
        <authorList>
            <consortium name="EnsemblPlants"/>
        </authorList>
    </citation>
    <scope>IDENTIFICATION</scope>
</reference>
<accession>A0A803QRL2</accession>
<keyword evidence="2" id="KW-1185">Reference proteome</keyword>
<evidence type="ECO:0000313" key="2">
    <source>
        <dbReference type="Proteomes" id="UP000596661"/>
    </source>
</evidence>
<dbReference type="Proteomes" id="UP000596661">
    <property type="component" value="Unassembled WGS sequence"/>
</dbReference>
<sequence length="164" mass="17754">SHRGPAVVTSLAQCSGLKLRFCPSFPSPKAQAWIWVPFPPRSLGSYLESPGSRPLLFGSDLGPILVMIPSPSPRFQIPGQLPSAWFPLQVHLAMIPSPSPSSNLLTTSVFGFQFWVTSVPAQSTFRFGLGSVRVTVSLCRGFSKPWSTSRSQFLPKSGSFFGAL</sequence>
<organism evidence="1 2">
    <name type="scientific">Cannabis sativa</name>
    <name type="common">Hemp</name>
    <name type="synonym">Marijuana</name>
    <dbReference type="NCBI Taxonomy" id="3483"/>
    <lineage>
        <taxon>Eukaryota</taxon>
        <taxon>Viridiplantae</taxon>
        <taxon>Streptophyta</taxon>
        <taxon>Embryophyta</taxon>
        <taxon>Tracheophyta</taxon>
        <taxon>Spermatophyta</taxon>
        <taxon>Magnoliopsida</taxon>
        <taxon>eudicotyledons</taxon>
        <taxon>Gunneridae</taxon>
        <taxon>Pentapetalae</taxon>
        <taxon>rosids</taxon>
        <taxon>fabids</taxon>
        <taxon>Rosales</taxon>
        <taxon>Cannabaceae</taxon>
        <taxon>Cannabis</taxon>
    </lineage>
</organism>
<protein>
    <submittedName>
        <fullName evidence="1">Uncharacterized protein</fullName>
    </submittedName>
</protein>
<name>A0A803QRL2_CANSA</name>
<dbReference type="AlphaFoldDB" id="A0A803QRL2"/>